<proteinExistence type="predicted"/>
<feature type="region of interest" description="Disordered" evidence="1">
    <location>
        <begin position="1"/>
        <end position="36"/>
    </location>
</feature>
<dbReference type="AlphaFoldDB" id="A0AAV4LSA6"/>
<reference evidence="2 3" key="1">
    <citation type="submission" date="2021-06" db="EMBL/GenBank/DDBJ databases">
        <title>Genome sequence of Babesia caballi.</title>
        <authorList>
            <person name="Yamagishi J."/>
            <person name="Kidaka T."/>
            <person name="Ochi A."/>
        </authorList>
    </citation>
    <scope>NUCLEOTIDE SEQUENCE [LARGE SCALE GENOMIC DNA]</scope>
    <source>
        <strain evidence="2">USDA-D6B2</strain>
    </source>
</reference>
<feature type="compositionally biased region" description="Basic and acidic residues" evidence="1">
    <location>
        <begin position="1"/>
        <end position="15"/>
    </location>
</feature>
<evidence type="ECO:0000313" key="3">
    <source>
        <dbReference type="Proteomes" id="UP001497744"/>
    </source>
</evidence>
<dbReference type="EMBL" id="BPLF01000002">
    <property type="protein sequence ID" value="GIX62721.1"/>
    <property type="molecule type" value="Genomic_DNA"/>
</dbReference>
<keyword evidence="3" id="KW-1185">Reference proteome</keyword>
<comment type="caution">
    <text evidence="2">The sequence shown here is derived from an EMBL/GenBank/DDBJ whole genome shotgun (WGS) entry which is preliminary data.</text>
</comment>
<sequence>MSRQEGAHKGAKPAEVKAVGPTGQCPEARVAEEGGGGGAGRLDIIGGVWSKEGGYNAVAAGERGCAANKGGDFGVFLRIVKLRLESHLFHELFKRLVAKLFTRPTTFISELTLPIQKRQEVEDKGRNAKEYVGADVLLVFNVTPLLTVIRRLVATTVFNDAVTGRLAIITVANELFQSVGQGAYRASCAIFGVILKTLDECFTPLLGHRGTIITNGSEVSFNIAQISLKSFRVDCSLNSLEVPNHLIKGPTHNSQNPSGNLPSILIKKRYELFGQAFNGLIIIITIVPPTHSQHTVYRLFEVLGWIGKRLPSRHLNKLTTSLAESRTTILQQIRTPSHLKEHSLAS</sequence>
<keyword evidence="2" id="KW-0315">Glutamine amidotransferase</keyword>
<accession>A0AAV4LSA6</accession>
<dbReference type="GeneID" id="94194202"/>
<evidence type="ECO:0000256" key="1">
    <source>
        <dbReference type="SAM" id="MobiDB-lite"/>
    </source>
</evidence>
<gene>
    <name evidence="2" type="ORF">BcabD6B2_21560</name>
</gene>
<evidence type="ECO:0000313" key="2">
    <source>
        <dbReference type="EMBL" id="GIX62721.1"/>
    </source>
</evidence>
<dbReference type="RefSeq" id="XP_067714790.1">
    <property type="nucleotide sequence ID" value="XM_067858689.1"/>
</dbReference>
<organism evidence="2 3">
    <name type="scientific">Babesia caballi</name>
    <dbReference type="NCBI Taxonomy" id="5871"/>
    <lineage>
        <taxon>Eukaryota</taxon>
        <taxon>Sar</taxon>
        <taxon>Alveolata</taxon>
        <taxon>Apicomplexa</taxon>
        <taxon>Aconoidasida</taxon>
        <taxon>Piroplasmida</taxon>
        <taxon>Babesiidae</taxon>
        <taxon>Babesia</taxon>
    </lineage>
</organism>
<name>A0AAV4LSA6_BABCB</name>
<protein>
    <submittedName>
        <fullName evidence="2">CobB/CobQ domain-containing protein glutamine amidotransferase</fullName>
    </submittedName>
</protein>
<dbReference type="Proteomes" id="UP001497744">
    <property type="component" value="Unassembled WGS sequence"/>
</dbReference>